<dbReference type="PROSITE" id="PS50006">
    <property type="entry name" value="FHA_DOMAIN"/>
    <property type="match status" value="1"/>
</dbReference>
<reference evidence="3 4" key="2">
    <citation type="submission" date="2024-10" db="EMBL/GenBank/DDBJ databases">
        <authorList>
            <person name="Ryan C."/>
        </authorList>
    </citation>
    <scope>NUCLEOTIDE SEQUENCE [LARGE SCALE GENOMIC DNA]</scope>
</reference>
<dbReference type="Gene3D" id="2.60.200.20">
    <property type="match status" value="1"/>
</dbReference>
<protein>
    <recommendedName>
        <fullName evidence="2">FHA domain-containing protein</fullName>
    </recommendedName>
</protein>
<dbReference type="InterPro" id="IPR050923">
    <property type="entry name" value="Cell_Proc_Reg/RNA_Proc"/>
</dbReference>
<dbReference type="FunFam" id="2.60.200.20:FF:000028">
    <property type="entry name" value="FHA domain-containing protein DDL"/>
    <property type="match status" value="1"/>
</dbReference>
<dbReference type="PANTHER" id="PTHR23308">
    <property type="entry name" value="NUCLEAR INHIBITOR OF PROTEIN PHOSPHATASE-1"/>
    <property type="match status" value="1"/>
</dbReference>
<dbReference type="InterPro" id="IPR000253">
    <property type="entry name" value="FHA_dom"/>
</dbReference>
<feature type="compositionally biased region" description="Basic and acidic residues" evidence="1">
    <location>
        <begin position="1"/>
        <end position="27"/>
    </location>
</feature>
<name>A0ABC8VZN7_9POAL</name>
<feature type="compositionally biased region" description="Basic and acidic residues" evidence="1">
    <location>
        <begin position="141"/>
        <end position="299"/>
    </location>
</feature>
<feature type="compositionally biased region" description="Basic and acidic residues" evidence="1">
    <location>
        <begin position="87"/>
        <end position="115"/>
    </location>
</feature>
<dbReference type="SUPFAM" id="SSF49879">
    <property type="entry name" value="SMAD/FHA domain"/>
    <property type="match status" value="1"/>
</dbReference>
<feature type="domain" description="FHA" evidence="2">
    <location>
        <begin position="434"/>
        <end position="497"/>
    </location>
</feature>
<dbReference type="Proteomes" id="UP001497457">
    <property type="component" value="Chromosome 11b"/>
</dbReference>
<feature type="region of interest" description="Disordered" evidence="1">
    <location>
        <begin position="1"/>
        <end position="356"/>
    </location>
</feature>
<dbReference type="Pfam" id="PF00498">
    <property type="entry name" value="FHA"/>
    <property type="match status" value="1"/>
</dbReference>
<dbReference type="AlphaFoldDB" id="A0ABC8VZN7"/>
<dbReference type="InterPro" id="IPR008984">
    <property type="entry name" value="SMAD_FHA_dom_sf"/>
</dbReference>
<dbReference type="SMART" id="SM00240">
    <property type="entry name" value="FHA"/>
    <property type="match status" value="1"/>
</dbReference>
<accession>A0ABC8VZN7</accession>
<evidence type="ECO:0000256" key="1">
    <source>
        <dbReference type="SAM" id="MobiDB-lite"/>
    </source>
</evidence>
<gene>
    <name evidence="3" type="ORF">URODEC1_LOCUS8560</name>
</gene>
<evidence type="ECO:0000259" key="2">
    <source>
        <dbReference type="PROSITE" id="PS50006"/>
    </source>
</evidence>
<keyword evidence="4" id="KW-1185">Reference proteome</keyword>
<dbReference type="EMBL" id="OZ075121">
    <property type="protein sequence ID" value="CAL4900206.1"/>
    <property type="molecule type" value="Genomic_DNA"/>
</dbReference>
<evidence type="ECO:0000313" key="3">
    <source>
        <dbReference type="EMBL" id="CAL4900206.1"/>
    </source>
</evidence>
<feature type="compositionally biased region" description="Basic and acidic residues" evidence="1">
    <location>
        <begin position="56"/>
        <end position="76"/>
    </location>
</feature>
<organism evidence="3 4">
    <name type="scientific">Urochloa decumbens</name>
    <dbReference type="NCBI Taxonomy" id="240449"/>
    <lineage>
        <taxon>Eukaryota</taxon>
        <taxon>Viridiplantae</taxon>
        <taxon>Streptophyta</taxon>
        <taxon>Embryophyta</taxon>
        <taxon>Tracheophyta</taxon>
        <taxon>Spermatophyta</taxon>
        <taxon>Magnoliopsida</taxon>
        <taxon>Liliopsida</taxon>
        <taxon>Poales</taxon>
        <taxon>Poaceae</taxon>
        <taxon>PACMAD clade</taxon>
        <taxon>Panicoideae</taxon>
        <taxon>Panicodae</taxon>
        <taxon>Paniceae</taxon>
        <taxon>Melinidinae</taxon>
        <taxon>Urochloa</taxon>
    </lineage>
</organism>
<reference evidence="4" key="1">
    <citation type="submission" date="2024-06" db="EMBL/GenBank/DDBJ databases">
        <authorList>
            <person name="Ryan C."/>
        </authorList>
    </citation>
    <scope>NUCLEOTIDE SEQUENCE [LARGE SCALE GENOMIC DNA]</scope>
</reference>
<feature type="compositionally biased region" description="Low complexity" evidence="1">
    <location>
        <begin position="122"/>
        <end position="133"/>
    </location>
</feature>
<sequence>MASAVERRREEHSWRSRSPAGDRERRGTPPRRRSPPERRKSSPARARSPPAKPSASHKERDREKSPPREKVKERARLPRSPAKASLSHKERERDRSPPKEKAKDQRVKSPRHAREQSPSPSPARTQSSRSPSPRTKRLRRAQGEREAAQVTDSDHRKSSRREERGSGKHRDPDEGRDASRDRKVEREEAQVTNGDRHKSSHREERNSEGKHREHDEGRDASRDRKAEREDARGTTKDKKSDRDDGKDHSRDRRAGRDDKSGASKETLSRRDDDRYDSRGGRPSEKRDSTREKLTDREESNGGSGRSSRRGRSVSPDEHRHRGRHESHPSPRVSRSGARTEDINSRGGEASRSGDPDALARMNAATEALEAKEKQKPSFELSGKLAEETNKVAGVNLLYNEPPEARKSEIRWRLYVFKGGEPLNEPLYVHRMTCYLFGRERKVADIPTDHPSCSKQHAVLQYRLVEKEQPDGMMAKKVRPYLMDLDSTNGTFINENRIEPRRYYELFEKDTIKFGNSSREYVLLHENSTG</sequence>
<evidence type="ECO:0000313" key="4">
    <source>
        <dbReference type="Proteomes" id="UP001497457"/>
    </source>
</evidence>
<proteinExistence type="predicted"/>